<feature type="transmembrane region" description="Helical" evidence="1">
    <location>
        <begin position="12"/>
        <end position="31"/>
    </location>
</feature>
<keyword evidence="1" id="KW-0812">Transmembrane</keyword>
<accession>A0A2K8U6T1</accession>
<dbReference type="AlphaFoldDB" id="A0A2K8U6T1"/>
<dbReference type="RefSeq" id="WP_100919023.1">
    <property type="nucleotide sequence ID" value="NZ_CP020370.1"/>
</dbReference>
<evidence type="ECO:0000313" key="3">
    <source>
        <dbReference type="Proteomes" id="UP000232638"/>
    </source>
</evidence>
<reference evidence="2 3" key="1">
    <citation type="submission" date="2017-03" db="EMBL/GenBank/DDBJ databases">
        <title>Complete genome sequence of Candidatus 'Thiodictyon syntrophicum' sp. nov. strain Cad16T, a photolithoautotroph purple sulfur bacterium isolated from an alpine meromictic lake.</title>
        <authorList>
            <person name="Luedin S.M."/>
            <person name="Pothier J.F."/>
            <person name="Danza F."/>
            <person name="Storelli N."/>
            <person name="Wittwer M."/>
            <person name="Tonolla M."/>
        </authorList>
    </citation>
    <scope>NUCLEOTIDE SEQUENCE [LARGE SCALE GENOMIC DNA]</scope>
    <source>
        <strain evidence="2 3">Cad16T</strain>
    </source>
</reference>
<protein>
    <submittedName>
        <fullName evidence="2">Uncharacterized protein</fullName>
    </submittedName>
</protein>
<dbReference type="EMBL" id="CP020370">
    <property type="protein sequence ID" value="AUB81247.1"/>
    <property type="molecule type" value="Genomic_DNA"/>
</dbReference>
<keyword evidence="1" id="KW-0472">Membrane</keyword>
<keyword evidence="1" id="KW-1133">Transmembrane helix</keyword>
<organism evidence="2 3">
    <name type="scientific">Candidatus Thiodictyon syntrophicum</name>
    <dbReference type="NCBI Taxonomy" id="1166950"/>
    <lineage>
        <taxon>Bacteria</taxon>
        <taxon>Pseudomonadati</taxon>
        <taxon>Pseudomonadota</taxon>
        <taxon>Gammaproteobacteria</taxon>
        <taxon>Chromatiales</taxon>
        <taxon>Chromatiaceae</taxon>
        <taxon>Thiodictyon</taxon>
    </lineage>
</organism>
<evidence type="ECO:0000256" key="1">
    <source>
        <dbReference type="SAM" id="Phobius"/>
    </source>
</evidence>
<evidence type="ECO:0000313" key="2">
    <source>
        <dbReference type="EMBL" id="AUB81247.1"/>
    </source>
</evidence>
<dbReference type="KEGG" id="tsy:THSYN_09965"/>
<sequence>MTWNINITVPKMIVGGAATIAACVVATWTLTDWVHNTFVSKDAAEVQLWQEKNRGRLERMEGQYQALTDRWNLVQWQAVLPAEALGKCPPDDPPAQALRDPTGFVHLRGRVCGSKRGTTVFMLPAAYRPQQAIQQPIAAKYLPSILIIDAQGHGKVKCLEPCYDSQDSYWWSLDGVVFFGTPDANAKQ</sequence>
<gene>
    <name evidence="2" type="ORF">THSYN_09965</name>
</gene>
<proteinExistence type="predicted"/>
<dbReference type="Proteomes" id="UP000232638">
    <property type="component" value="Chromosome"/>
</dbReference>
<name>A0A2K8U6T1_9GAMM</name>
<keyword evidence="3" id="KW-1185">Reference proteome</keyword>